<keyword evidence="1" id="KW-0560">Oxidoreductase</keyword>
<sequence>MELTLNNKKPFEELTCELFYADILYKASLKQAFKGVNKLYHVAAVFKHWSRNPGKDILEANLKGTQNVLEAAAECGIEKIIYVSSIAALDFNKLPMNEKSWGTVFPNTYFKAKNDSEKLAWHLAYKLSLNMITVLPSGMIGPEIFANMALAMNMLNNMVKNRLAFDPQYEINYVHVKDVAKGMILAEQNGRIGERYILGSEYSLNTSNVIQIARNMYADIQVPKKANKRFQLFLAQIMKITSIFTGKPPLLLKGNIHHYYKKEEHLDIEKARRELGYNPRKPEIALKETIKYLYEKKTKE</sequence>
<dbReference type="OrthoDB" id="596910at2"/>
<dbReference type="PANTHER" id="PTHR10366:SF564">
    <property type="entry name" value="STEROL-4-ALPHA-CARBOXYLATE 3-DEHYDROGENASE, DECARBOXYLATING"/>
    <property type="match status" value="1"/>
</dbReference>
<reference evidence="4 5" key="1">
    <citation type="journal article" date="2015" name="Int. J. Syst. Evol. Microbiol.">
        <title>Mariniphaga sediminis sp. nov., isolated from coastal sediment.</title>
        <authorList>
            <person name="Wang F.Q."/>
            <person name="Shen Q.Y."/>
            <person name="Chen G.J."/>
            <person name="Du Z.J."/>
        </authorList>
    </citation>
    <scope>NUCLEOTIDE SEQUENCE [LARGE SCALE GENOMIC DNA]</scope>
    <source>
        <strain evidence="4 5">SY21</strain>
    </source>
</reference>
<gene>
    <name evidence="4" type="ORF">D1164_22700</name>
</gene>
<evidence type="ECO:0000256" key="2">
    <source>
        <dbReference type="ARBA" id="ARBA00023445"/>
    </source>
</evidence>
<keyword evidence="5" id="KW-1185">Reference proteome</keyword>
<evidence type="ECO:0000313" key="5">
    <source>
        <dbReference type="Proteomes" id="UP000266441"/>
    </source>
</evidence>
<proteinExistence type="inferred from homology"/>
<dbReference type="Proteomes" id="UP000266441">
    <property type="component" value="Unassembled WGS sequence"/>
</dbReference>
<dbReference type="EMBL" id="QWET01000032">
    <property type="protein sequence ID" value="RIH62893.1"/>
    <property type="molecule type" value="Genomic_DNA"/>
</dbReference>
<accession>A0A399CU77</accession>
<dbReference type="SUPFAM" id="SSF51735">
    <property type="entry name" value="NAD(P)-binding Rossmann-fold domains"/>
    <property type="match status" value="1"/>
</dbReference>
<dbReference type="Gene3D" id="3.40.50.720">
    <property type="entry name" value="NAD(P)-binding Rossmann-like Domain"/>
    <property type="match status" value="1"/>
</dbReference>
<evidence type="ECO:0000259" key="3">
    <source>
        <dbReference type="Pfam" id="PF01370"/>
    </source>
</evidence>
<dbReference type="AlphaFoldDB" id="A0A399CU77"/>
<dbReference type="InterPro" id="IPR001509">
    <property type="entry name" value="Epimerase_deHydtase"/>
</dbReference>
<dbReference type="InterPro" id="IPR050425">
    <property type="entry name" value="NAD(P)_dehydrat-like"/>
</dbReference>
<dbReference type="GO" id="GO:0016616">
    <property type="term" value="F:oxidoreductase activity, acting on the CH-OH group of donors, NAD or NADP as acceptor"/>
    <property type="evidence" value="ECO:0007669"/>
    <property type="project" value="TreeGrafter"/>
</dbReference>
<dbReference type="PANTHER" id="PTHR10366">
    <property type="entry name" value="NAD DEPENDENT EPIMERASE/DEHYDRATASE"/>
    <property type="match status" value="1"/>
</dbReference>
<dbReference type="RefSeq" id="WP_119352201.1">
    <property type="nucleotide sequence ID" value="NZ_QWET01000032.1"/>
</dbReference>
<comment type="similarity">
    <text evidence="2">Belongs to the NAD(P)-dependent epimerase/dehydratase family. Dihydroflavonol-4-reductase subfamily.</text>
</comment>
<feature type="domain" description="NAD-dependent epimerase/dehydratase" evidence="3">
    <location>
        <begin position="14"/>
        <end position="199"/>
    </location>
</feature>
<comment type="caution">
    <text evidence="4">The sequence shown here is derived from an EMBL/GenBank/DDBJ whole genome shotgun (WGS) entry which is preliminary data.</text>
</comment>
<organism evidence="4 5">
    <name type="scientific">Mariniphaga sediminis</name>
    <dbReference type="NCBI Taxonomy" id="1628158"/>
    <lineage>
        <taxon>Bacteria</taxon>
        <taxon>Pseudomonadati</taxon>
        <taxon>Bacteroidota</taxon>
        <taxon>Bacteroidia</taxon>
        <taxon>Marinilabiliales</taxon>
        <taxon>Prolixibacteraceae</taxon>
        <taxon>Mariniphaga</taxon>
    </lineage>
</organism>
<evidence type="ECO:0000256" key="1">
    <source>
        <dbReference type="ARBA" id="ARBA00023002"/>
    </source>
</evidence>
<dbReference type="InterPro" id="IPR036291">
    <property type="entry name" value="NAD(P)-bd_dom_sf"/>
</dbReference>
<name>A0A399CU77_9BACT</name>
<evidence type="ECO:0000313" key="4">
    <source>
        <dbReference type="EMBL" id="RIH62893.1"/>
    </source>
</evidence>
<dbReference type="Pfam" id="PF01370">
    <property type="entry name" value="Epimerase"/>
    <property type="match status" value="1"/>
</dbReference>
<protein>
    <submittedName>
        <fullName evidence="4">NAD-dependent epimerase/dehydratase family protein</fullName>
    </submittedName>
</protein>